<proteinExistence type="predicted"/>
<feature type="chain" id="PRO_5025407300" description="Secreted protein" evidence="2">
    <location>
        <begin position="33"/>
        <end position="140"/>
    </location>
</feature>
<dbReference type="AlphaFoldDB" id="A0A6A6HYV2"/>
<evidence type="ECO:0000313" key="4">
    <source>
        <dbReference type="Proteomes" id="UP000800094"/>
    </source>
</evidence>
<dbReference type="RefSeq" id="XP_033677886.1">
    <property type="nucleotide sequence ID" value="XM_033819516.1"/>
</dbReference>
<reference evidence="3" key="1">
    <citation type="journal article" date="2020" name="Stud. Mycol.">
        <title>101 Dothideomycetes genomes: a test case for predicting lifestyles and emergence of pathogens.</title>
        <authorList>
            <person name="Haridas S."/>
            <person name="Albert R."/>
            <person name="Binder M."/>
            <person name="Bloem J."/>
            <person name="Labutti K."/>
            <person name="Salamov A."/>
            <person name="Andreopoulos B."/>
            <person name="Baker S."/>
            <person name="Barry K."/>
            <person name="Bills G."/>
            <person name="Bluhm B."/>
            <person name="Cannon C."/>
            <person name="Castanera R."/>
            <person name="Culley D."/>
            <person name="Daum C."/>
            <person name="Ezra D."/>
            <person name="Gonzalez J."/>
            <person name="Henrissat B."/>
            <person name="Kuo A."/>
            <person name="Liang C."/>
            <person name="Lipzen A."/>
            <person name="Lutzoni F."/>
            <person name="Magnuson J."/>
            <person name="Mondo S."/>
            <person name="Nolan M."/>
            <person name="Ohm R."/>
            <person name="Pangilinan J."/>
            <person name="Park H.-J."/>
            <person name="Ramirez L."/>
            <person name="Alfaro M."/>
            <person name="Sun H."/>
            <person name="Tritt A."/>
            <person name="Yoshinaga Y."/>
            <person name="Zwiers L.-H."/>
            <person name="Turgeon B."/>
            <person name="Goodwin S."/>
            <person name="Spatafora J."/>
            <person name="Crous P."/>
            <person name="Grigoriev I."/>
        </authorList>
    </citation>
    <scope>NUCLEOTIDE SEQUENCE</scope>
    <source>
        <strain evidence="3">CBS 122368</strain>
    </source>
</reference>
<protein>
    <recommendedName>
        <fullName evidence="5">Secreted protein</fullName>
    </recommendedName>
</protein>
<feature type="signal peptide" evidence="2">
    <location>
        <begin position="1"/>
        <end position="32"/>
    </location>
</feature>
<accession>A0A6A6HYV2</accession>
<dbReference type="GeneID" id="54572846"/>
<dbReference type="PROSITE" id="PS51257">
    <property type="entry name" value="PROKAR_LIPOPROTEIN"/>
    <property type="match status" value="1"/>
</dbReference>
<evidence type="ECO:0000313" key="3">
    <source>
        <dbReference type="EMBL" id="KAF2242882.1"/>
    </source>
</evidence>
<gene>
    <name evidence="3" type="ORF">BU26DRAFT_120594</name>
</gene>
<sequence>MRLWGTSNDLNTLHRLVYVIYLLLAACQPCSVQLTDSAGTGHDISTTLAYLGISRTRCCTSTSNPSRGASRNISESSPRVHDSDDQWDYGCAWTCHSDPRSTRDQVAQPTFPYPSASARLIAIACGNRTWVSGRRSSPQH</sequence>
<keyword evidence="2" id="KW-0732">Signal</keyword>
<keyword evidence="4" id="KW-1185">Reference proteome</keyword>
<dbReference type="Proteomes" id="UP000800094">
    <property type="component" value="Unassembled WGS sequence"/>
</dbReference>
<organism evidence="3 4">
    <name type="scientific">Trematosphaeria pertusa</name>
    <dbReference type="NCBI Taxonomy" id="390896"/>
    <lineage>
        <taxon>Eukaryota</taxon>
        <taxon>Fungi</taxon>
        <taxon>Dikarya</taxon>
        <taxon>Ascomycota</taxon>
        <taxon>Pezizomycotina</taxon>
        <taxon>Dothideomycetes</taxon>
        <taxon>Pleosporomycetidae</taxon>
        <taxon>Pleosporales</taxon>
        <taxon>Massarineae</taxon>
        <taxon>Trematosphaeriaceae</taxon>
        <taxon>Trematosphaeria</taxon>
    </lineage>
</organism>
<evidence type="ECO:0000256" key="1">
    <source>
        <dbReference type="SAM" id="MobiDB-lite"/>
    </source>
</evidence>
<evidence type="ECO:0000256" key="2">
    <source>
        <dbReference type="SAM" id="SignalP"/>
    </source>
</evidence>
<name>A0A6A6HYV2_9PLEO</name>
<evidence type="ECO:0008006" key="5">
    <source>
        <dbReference type="Google" id="ProtNLM"/>
    </source>
</evidence>
<feature type="region of interest" description="Disordered" evidence="1">
    <location>
        <begin position="60"/>
        <end position="85"/>
    </location>
</feature>
<feature type="compositionally biased region" description="Polar residues" evidence="1">
    <location>
        <begin position="60"/>
        <end position="77"/>
    </location>
</feature>
<dbReference type="EMBL" id="ML987206">
    <property type="protein sequence ID" value="KAF2242882.1"/>
    <property type="molecule type" value="Genomic_DNA"/>
</dbReference>